<dbReference type="GO" id="GO:0006368">
    <property type="term" value="P:transcription elongation by RNA polymerase II"/>
    <property type="evidence" value="ECO:0007669"/>
    <property type="project" value="InterPro"/>
</dbReference>
<protein>
    <recommendedName>
        <fullName evidence="7">RNA polymerase II-associated protein</fullName>
    </recommendedName>
</protein>
<evidence type="ECO:0000313" key="6">
    <source>
        <dbReference type="Proteomes" id="UP000290288"/>
    </source>
</evidence>
<feature type="compositionally biased region" description="Acidic residues" evidence="4">
    <location>
        <begin position="313"/>
        <end position="322"/>
    </location>
</feature>
<keyword evidence="3" id="KW-0539">Nucleus</keyword>
<dbReference type="PANTHER" id="PTHR23188">
    <property type="entry name" value="RNA POLYMERASE II-ASSOCIATED FACTOR 1 HOMOLOG"/>
    <property type="match status" value="1"/>
</dbReference>
<evidence type="ECO:0000256" key="2">
    <source>
        <dbReference type="ARBA" id="ARBA00007560"/>
    </source>
</evidence>
<feature type="compositionally biased region" description="Polar residues" evidence="4">
    <location>
        <begin position="407"/>
        <end position="419"/>
    </location>
</feature>
<feature type="compositionally biased region" description="Polar residues" evidence="4">
    <location>
        <begin position="106"/>
        <end position="119"/>
    </location>
</feature>
<dbReference type="STRING" id="2316362.A0A4Q2DUR2"/>
<evidence type="ECO:0000256" key="1">
    <source>
        <dbReference type="ARBA" id="ARBA00004123"/>
    </source>
</evidence>
<sequence length="419" mass="47519">MSVKKSAKLDLLVRVRYSNPLPAPPCPPKLLDIPTNPMRYARPEFLDAVAGELPLPMIVDAECGMPLDLGHWESLWEDGADDSKINPDPHNLPPLDPKDAFLLADPSSSTFANGHQSGPATPASAPSIGSVTWLRKTEYLSRDNSQRFGVQEIKQAPTAIVDVSRNAQLAAVEASFKACNDDFSLETIRHPNNPRLTAVESYPVLPDADIWANQYDLFRFTERPGDRPNDVEDERLDCAILRPMRTEYDSFLAYYLTKDDGDALDMKQARASLQPYEVPEEQEETIFRFVRDYETVKVEQEVPNEFLLVLNDGDSEQDNDDPFGEHVKPPPREKAAYYKNIERKMLLKKKRQNAYEQYDDKWEVIRVKYAPMSKEEEEERQDALAEVADPMYLFNRDADGEVEVDDTTGTAPITSQSIF</sequence>
<dbReference type="InterPro" id="IPR007133">
    <property type="entry name" value="RNA_pol_II-assoc_Paf1"/>
</dbReference>
<feature type="compositionally biased region" description="Basic and acidic residues" evidence="4">
    <location>
        <begin position="323"/>
        <end position="332"/>
    </location>
</feature>
<name>A0A4Q2DUR2_9AGAR</name>
<dbReference type="GO" id="GO:0003682">
    <property type="term" value="F:chromatin binding"/>
    <property type="evidence" value="ECO:0007669"/>
    <property type="project" value="TreeGrafter"/>
</dbReference>
<dbReference type="PANTHER" id="PTHR23188:SF12">
    <property type="entry name" value="RNA POLYMERASE II-ASSOCIATED FACTOR 1 HOMOLOG"/>
    <property type="match status" value="1"/>
</dbReference>
<dbReference type="GO" id="GO:0000993">
    <property type="term" value="F:RNA polymerase II complex binding"/>
    <property type="evidence" value="ECO:0007669"/>
    <property type="project" value="TreeGrafter"/>
</dbReference>
<dbReference type="OrthoDB" id="10260285at2759"/>
<keyword evidence="6" id="KW-1185">Reference proteome</keyword>
<comment type="caution">
    <text evidence="5">The sequence shown here is derived from an EMBL/GenBank/DDBJ whole genome shotgun (WGS) entry which is preliminary data.</text>
</comment>
<feature type="region of interest" description="Disordered" evidence="4">
    <location>
        <begin position="313"/>
        <end position="332"/>
    </location>
</feature>
<evidence type="ECO:0000256" key="4">
    <source>
        <dbReference type="SAM" id="MobiDB-lite"/>
    </source>
</evidence>
<comment type="similarity">
    <text evidence="2">Belongs to the PAF1 family.</text>
</comment>
<organism evidence="5 6">
    <name type="scientific">Candolleomyces aberdarensis</name>
    <dbReference type="NCBI Taxonomy" id="2316362"/>
    <lineage>
        <taxon>Eukaryota</taxon>
        <taxon>Fungi</taxon>
        <taxon>Dikarya</taxon>
        <taxon>Basidiomycota</taxon>
        <taxon>Agaricomycotina</taxon>
        <taxon>Agaricomycetes</taxon>
        <taxon>Agaricomycetidae</taxon>
        <taxon>Agaricales</taxon>
        <taxon>Agaricineae</taxon>
        <taxon>Psathyrellaceae</taxon>
        <taxon>Candolleomyces</taxon>
    </lineage>
</organism>
<evidence type="ECO:0000313" key="5">
    <source>
        <dbReference type="EMBL" id="RXW23989.1"/>
    </source>
</evidence>
<accession>A0A4Q2DUR2</accession>
<feature type="region of interest" description="Disordered" evidence="4">
    <location>
        <begin position="106"/>
        <end position="126"/>
    </location>
</feature>
<dbReference type="AlphaFoldDB" id="A0A4Q2DUR2"/>
<evidence type="ECO:0008006" key="7">
    <source>
        <dbReference type="Google" id="ProtNLM"/>
    </source>
</evidence>
<dbReference type="Proteomes" id="UP000290288">
    <property type="component" value="Unassembled WGS sequence"/>
</dbReference>
<comment type="subcellular location">
    <subcellularLocation>
        <location evidence="1">Nucleus</location>
    </subcellularLocation>
</comment>
<evidence type="ECO:0000256" key="3">
    <source>
        <dbReference type="ARBA" id="ARBA00023242"/>
    </source>
</evidence>
<dbReference type="EMBL" id="SDEE01000028">
    <property type="protein sequence ID" value="RXW23989.1"/>
    <property type="molecule type" value="Genomic_DNA"/>
</dbReference>
<feature type="region of interest" description="Disordered" evidence="4">
    <location>
        <begin position="400"/>
        <end position="419"/>
    </location>
</feature>
<dbReference type="GO" id="GO:0016593">
    <property type="term" value="C:Cdc73/Paf1 complex"/>
    <property type="evidence" value="ECO:0007669"/>
    <property type="project" value="InterPro"/>
</dbReference>
<reference evidence="5 6" key="1">
    <citation type="submission" date="2019-01" db="EMBL/GenBank/DDBJ databases">
        <title>Draft genome sequence of Psathyrella aberdarensis IHI B618.</title>
        <authorList>
            <person name="Buettner E."/>
            <person name="Kellner H."/>
        </authorList>
    </citation>
    <scope>NUCLEOTIDE SEQUENCE [LARGE SCALE GENOMIC DNA]</scope>
    <source>
        <strain evidence="5 6">IHI B618</strain>
    </source>
</reference>
<dbReference type="Pfam" id="PF03985">
    <property type="entry name" value="Paf1"/>
    <property type="match status" value="1"/>
</dbReference>
<proteinExistence type="inferred from homology"/>
<gene>
    <name evidence="5" type="ORF">EST38_g1858</name>
</gene>